<feature type="region of interest" description="Disordered" evidence="2">
    <location>
        <begin position="341"/>
        <end position="379"/>
    </location>
</feature>
<proteinExistence type="predicted"/>
<organism evidence="4">
    <name type="scientific">Perkinsus marinus (strain ATCC 50983 / TXsc)</name>
    <dbReference type="NCBI Taxonomy" id="423536"/>
    <lineage>
        <taxon>Eukaryota</taxon>
        <taxon>Sar</taxon>
        <taxon>Alveolata</taxon>
        <taxon>Perkinsozoa</taxon>
        <taxon>Perkinsea</taxon>
        <taxon>Perkinsida</taxon>
        <taxon>Perkinsidae</taxon>
        <taxon>Perkinsus</taxon>
    </lineage>
</organism>
<keyword evidence="4" id="KW-1185">Reference proteome</keyword>
<evidence type="ECO:0000256" key="2">
    <source>
        <dbReference type="SAM" id="MobiDB-lite"/>
    </source>
</evidence>
<dbReference type="RefSeq" id="XP_002776565.1">
    <property type="nucleotide sequence ID" value="XM_002776519.1"/>
</dbReference>
<feature type="coiled-coil region" evidence="1">
    <location>
        <begin position="56"/>
        <end position="83"/>
    </location>
</feature>
<dbReference type="GeneID" id="9041245"/>
<name>C5L4E4_PERM5</name>
<dbReference type="EMBL" id="GG679081">
    <property type="protein sequence ID" value="EER08381.1"/>
    <property type="molecule type" value="Genomic_DNA"/>
</dbReference>
<evidence type="ECO:0000313" key="4">
    <source>
        <dbReference type="Proteomes" id="UP000007800"/>
    </source>
</evidence>
<feature type="region of interest" description="Disordered" evidence="2">
    <location>
        <begin position="304"/>
        <end position="326"/>
    </location>
</feature>
<feature type="region of interest" description="Disordered" evidence="2">
    <location>
        <begin position="1"/>
        <end position="26"/>
    </location>
</feature>
<evidence type="ECO:0000313" key="3">
    <source>
        <dbReference type="EMBL" id="EER08381.1"/>
    </source>
</evidence>
<reference evidence="3 4" key="1">
    <citation type="submission" date="2008-07" db="EMBL/GenBank/DDBJ databases">
        <authorList>
            <person name="El-Sayed N."/>
            <person name="Caler E."/>
            <person name="Inman J."/>
            <person name="Amedeo P."/>
            <person name="Hass B."/>
            <person name="Wortman J."/>
        </authorList>
    </citation>
    <scope>NUCLEOTIDE SEQUENCE [LARGE SCALE GENOMIC DNA]</scope>
    <source>
        <strain evidence="4">ATCC 50983 / TXsc</strain>
    </source>
</reference>
<accession>C5L4E4</accession>
<feature type="compositionally biased region" description="Low complexity" evidence="2">
    <location>
        <begin position="357"/>
        <end position="379"/>
    </location>
</feature>
<dbReference type="Proteomes" id="UP000007800">
    <property type="component" value="Unassembled WGS sequence"/>
</dbReference>
<protein>
    <submittedName>
        <fullName evidence="3">Uncharacterized protein</fullName>
    </submittedName>
</protein>
<feature type="compositionally biased region" description="Low complexity" evidence="2">
    <location>
        <begin position="171"/>
        <end position="185"/>
    </location>
</feature>
<dbReference type="AlphaFoldDB" id="C5L4E4"/>
<keyword evidence="1" id="KW-0175">Coiled coil</keyword>
<dbReference type="InParanoid" id="C5L4E4"/>
<sequence length="390" mass="40844">MRYVQSRKALQLTQPTPRGKGTPGAVGAEQMQSMMQQVNYLVQMASHGNDVLQSLIADTQNQLNSLESGVSQLKAERDEADYELLTSSQQMIEHLAAKKLPHLDEETRARLPPLNDESLEDFTRRSVGGPPSPFIKLPEAPTASADLTVSDNDGDVADVSSSEYAGEPRESAGSVAAATAGSTTVMSDQSSYAPPKEELPPNTVTAPQNFPPAAEQDLSRVPLGYSTDSGMASSNEASDPQGSTRANANKTMAHSQVVGSPIPSPVSSQVHSADSYDKLTASAEMHTAEGSLEVSSAEGKEVANATGPDQTAHPAFGHPGRARRALPPRIQKRAKPKQILGTTDPFATPMHHTGVTSPSAASSARQAPATGAGLTTGAGAHTYLTGFPTQ</sequence>
<feature type="compositionally biased region" description="Polar residues" evidence="2">
    <location>
        <begin position="226"/>
        <end position="247"/>
    </location>
</feature>
<feature type="region of interest" description="Disordered" evidence="2">
    <location>
        <begin position="104"/>
        <end position="247"/>
    </location>
</feature>
<evidence type="ECO:0000256" key="1">
    <source>
        <dbReference type="SAM" id="Coils"/>
    </source>
</evidence>
<gene>
    <name evidence="3" type="ORF">Pmar_PMAR000421</name>
</gene>